<dbReference type="Proteomes" id="UP001345963">
    <property type="component" value="Unassembled WGS sequence"/>
</dbReference>
<accession>A0ABU7AY07</accession>
<gene>
    <name evidence="1" type="ORF">ATANTOWER_015188</name>
</gene>
<name>A0ABU7AY07_9TELE</name>
<keyword evidence="2" id="KW-1185">Reference proteome</keyword>
<proteinExistence type="predicted"/>
<evidence type="ECO:0000313" key="2">
    <source>
        <dbReference type="Proteomes" id="UP001345963"/>
    </source>
</evidence>
<dbReference type="EMBL" id="JAHUTI010032655">
    <property type="protein sequence ID" value="MED6243112.1"/>
    <property type="molecule type" value="Genomic_DNA"/>
</dbReference>
<protein>
    <submittedName>
        <fullName evidence="1">Uncharacterized protein</fullName>
    </submittedName>
</protein>
<comment type="caution">
    <text evidence="1">The sequence shown here is derived from an EMBL/GenBank/DDBJ whole genome shotgun (WGS) entry which is preliminary data.</text>
</comment>
<evidence type="ECO:0000313" key="1">
    <source>
        <dbReference type="EMBL" id="MED6243112.1"/>
    </source>
</evidence>
<reference evidence="1 2" key="1">
    <citation type="submission" date="2021-07" db="EMBL/GenBank/DDBJ databases">
        <authorList>
            <person name="Palmer J.M."/>
        </authorList>
    </citation>
    <scope>NUCLEOTIDE SEQUENCE [LARGE SCALE GENOMIC DNA]</scope>
    <source>
        <strain evidence="1 2">AT_MEX2019</strain>
        <tissue evidence="1">Muscle</tissue>
    </source>
</reference>
<organism evidence="1 2">
    <name type="scientific">Ataeniobius toweri</name>
    <dbReference type="NCBI Taxonomy" id="208326"/>
    <lineage>
        <taxon>Eukaryota</taxon>
        <taxon>Metazoa</taxon>
        <taxon>Chordata</taxon>
        <taxon>Craniata</taxon>
        <taxon>Vertebrata</taxon>
        <taxon>Euteleostomi</taxon>
        <taxon>Actinopterygii</taxon>
        <taxon>Neopterygii</taxon>
        <taxon>Teleostei</taxon>
        <taxon>Neoteleostei</taxon>
        <taxon>Acanthomorphata</taxon>
        <taxon>Ovalentaria</taxon>
        <taxon>Atherinomorphae</taxon>
        <taxon>Cyprinodontiformes</taxon>
        <taxon>Goodeidae</taxon>
        <taxon>Ataeniobius</taxon>
    </lineage>
</organism>
<sequence length="104" mass="11839">MFLWLLENVRVARENPTFHSESMQTPHGKTTGRESNTRLCCKAAVFEFYRFDSKLIHSFILPGKHTASFALIGTPCKFNGKLETCPSLMFLQLKWSPSVLNSVD</sequence>